<dbReference type="RefSeq" id="WP_165265387.1">
    <property type="nucleotide sequence ID" value="NZ_JAALLS010000001.1"/>
</dbReference>
<feature type="domain" description="Glycosyl hydrolase family 13 catalytic" evidence="1">
    <location>
        <begin position="67"/>
        <end position="374"/>
    </location>
</feature>
<dbReference type="EMBL" id="JAALLS010000001">
    <property type="protein sequence ID" value="NGP87033.1"/>
    <property type="molecule type" value="Genomic_DNA"/>
</dbReference>
<gene>
    <name evidence="2" type="ORF">G3569_01600</name>
</gene>
<dbReference type="Proteomes" id="UP000479132">
    <property type="component" value="Unassembled WGS sequence"/>
</dbReference>
<dbReference type="InterPro" id="IPR013780">
    <property type="entry name" value="Glyco_hydro_b"/>
</dbReference>
<comment type="caution">
    <text evidence="2">The sequence shown here is derived from an EMBL/GenBank/DDBJ whole genome shotgun (WGS) entry which is preliminary data.</text>
</comment>
<dbReference type="SMART" id="SM00642">
    <property type="entry name" value="Aamy"/>
    <property type="match status" value="1"/>
</dbReference>
<organism evidence="2 3">
    <name type="scientific">Fodinibius halophilus</name>
    <dbReference type="NCBI Taxonomy" id="1736908"/>
    <lineage>
        <taxon>Bacteria</taxon>
        <taxon>Pseudomonadati</taxon>
        <taxon>Balneolota</taxon>
        <taxon>Balneolia</taxon>
        <taxon>Balneolales</taxon>
        <taxon>Balneolaceae</taxon>
        <taxon>Fodinibius</taxon>
    </lineage>
</organism>
<dbReference type="Gene3D" id="3.20.20.80">
    <property type="entry name" value="Glycosidases"/>
    <property type="match status" value="1"/>
</dbReference>
<evidence type="ECO:0000313" key="2">
    <source>
        <dbReference type="EMBL" id="NGP87033.1"/>
    </source>
</evidence>
<name>A0A6M1T338_9BACT</name>
<dbReference type="CDD" id="cd11313">
    <property type="entry name" value="AmyAc_arch_bac_AmyA"/>
    <property type="match status" value="1"/>
</dbReference>
<dbReference type="InterPro" id="IPR017853">
    <property type="entry name" value="GH"/>
</dbReference>
<reference evidence="2 3" key="1">
    <citation type="submission" date="2020-02" db="EMBL/GenBank/DDBJ databases">
        <title>Aliifodinibius halophilus 2W32, complete genome.</title>
        <authorList>
            <person name="Li Y."/>
            <person name="Wu S."/>
        </authorList>
    </citation>
    <scope>NUCLEOTIDE SEQUENCE [LARGE SCALE GENOMIC DNA]</scope>
    <source>
        <strain evidence="2 3">2W32</strain>
    </source>
</reference>
<protein>
    <submittedName>
        <fullName evidence="2">Alpha-amylase</fullName>
    </submittedName>
</protein>
<keyword evidence="3" id="KW-1185">Reference proteome</keyword>
<dbReference type="Gene3D" id="2.60.40.1180">
    <property type="entry name" value="Golgi alpha-mannosidase II"/>
    <property type="match status" value="1"/>
</dbReference>
<dbReference type="PANTHER" id="PTHR47786">
    <property type="entry name" value="ALPHA-1,4-GLUCAN:MALTOSE-1-PHOSPHATE MALTOSYLTRANSFERASE"/>
    <property type="match status" value="1"/>
</dbReference>
<dbReference type="SUPFAM" id="SSF51445">
    <property type="entry name" value="(Trans)glycosidases"/>
    <property type="match status" value="1"/>
</dbReference>
<dbReference type="Pfam" id="PF00128">
    <property type="entry name" value="Alpha-amylase"/>
    <property type="match status" value="1"/>
</dbReference>
<dbReference type="PANTHER" id="PTHR47786:SF2">
    <property type="entry name" value="GLYCOSYL HYDROLASE FAMILY 13 CATALYTIC DOMAIN-CONTAINING PROTEIN"/>
    <property type="match status" value="1"/>
</dbReference>
<evidence type="ECO:0000259" key="1">
    <source>
        <dbReference type="SMART" id="SM00642"/>
    </source>
</evidence>
<evidence type="ECO:0000313" key="3">
    <source>
        <dbReference type="Proteomes" id="UP000479132"/>
    </source>
</evidence>
<proteinExistence type="predicted"/>
<dbReference type="GO" id="GO:0005975">
    <property type="term" value="P:carbohydrate metabolic process"/>
    <property type="evidence" value="ECO:0007669"/>
    <property type="project" value="InterPro"/>
</dbReference>
<dbReference type="InterPro" id="IPR032091">
    <property type="entry name" value="Malt_amylase-like_C"/>
</dbReference>
<dbReference type="Pfam" id="PF16657">
    <property type="entry name" value="Malt_amylase_C"/>
    <property type="match status" value="1"/>
</dbReference>
<sequence length="464" mass="54315">MISNRNRIYNFFQVGIVVFALLTAGIGCNKSAQNDEQNPQKEKLIQHPEWTKSANMYEVNIRQYTEEGTFNAFKEDLPRLKKMGVDILWLMPIHPIGEEKRKGELGSYYSIKDYTAVNPHFGTKQDFVDLVKAAHDQGMKLIIDWVPNHTAWDHPWLEQHPEYYMKDSTGAITYEADWTDIAQLNYENKELWDKMIQKMKYWINEANIDGYRVDHAGHDIPLDFWKKAIPEVDKTKEGIFWLAEWNTPEMHPWFDATYTWEYFHLTTDIAKGDKSLDAITEYMAKQDTLFPDHAYRLYFTSNHDENSWNGTDKELFGDNFQNFAVMAATLKGMPLVYSGQETALDKRLEFFKKDPINWDGYEYESFYKTLFELKDRNPALWNGQYGGDFEHIKTNPSDRVYAYKRIKGEHEVVVILNFSDQAKQISLPDLEGETEYTDVFTGKVKAIDSEGIDLKANQYVVFEK</sequence>
<dbReference type="InterPro" id="IPR006047">
    <property type="entry name" value="GH13_cat_dom"/>
</dbReference>
<dbReference type="AlphaFoldDB" id="A0A6M1T338"/>
<dbReference type="PROSITE" id="PS51257">
    <property type="entry name" value="PROKAR_LIPOPROTEIN"/>
    <property type="match status" value="1"/>
</dbReference>
<accession>A0A6M1T338</accession>
<dbReference type="SUPFAM" id="SSF51011">
    <property type="entry name" value="Glycosyl hydrolase domain"/>
    <property type="match status" value="1"/>
</dbReference>